<evidence type="ECO:0000313" key="5">
    <source>
        <dbReference type="Proteomes" id="UP000075420"/>
    </source>
</evidence>
<dbReference type="SUPFAM" id="SSF52172">
    <property type="entry name" value="CheY-like"/>
    <property type="match status" value="1"/>
</dbReference>
<dbReference type="EMBL" id="JELY01002470">
    <property type="protein sequence ID" value="KYF52435.1"/>
    <property type="molecule type" value="Genomic_DNA"/>
</dbReference>
<sequence>MASPARVLVVDDSPTILKVVSAILARNGFEPTVARDGLAGIELIKKGPKYDVVLLDFVMPRMNGYAFCRELRSNPAHRTVPVVLMSAKGDKIRGQFVQQTGAVDAITKPFDARALVAVIEGALSKAAEGRARPVPEGAKMPDEDTIAESVRPSLLARHMLQRAGADVAQQLATVMTPAIMGLSPEARTSEAAVMQAVARAMTSDVVSKLTLSLRDLDAPPEAKEVMSGDVSAIPLAEILQLLQMQRQTGVLRVTTNRASVAISIRQGLIDLVQARNSSDEFKLGRYFIERGVVTREQLEALLRERMPGTLLGQVLVEAGVATNDDLIAVLERQSSELIYEVLRWPYGRFSFTREPFRPEVEQARLGLAVSALVLEGFRRVDEWRLMEGTINFDQVVVVDQVALDGVGLDKLTRIEELVLGAVNGSRTVNEVIKESAVGSFDAIKTIYQFLQSRVLRTRAA</sequence>
<dbReference type="Proteomes" id="UP000075420">
    <property type="component" value="Unassembled WGS sequence"/>
</dbReference>
<dbReference type="PANTHER" id="PTHR44591">
    <property type="entry name" value="STRESS RESPONSE REGULATOR PROTEIN 1"/>
    <property type="match status" value="1"/>
</dbReference>
<evidence type="ECO:0000259" key="3">
    <source>
        <dbReference type="PROSITE" id="PS50110"/>
    </source>
</evidence>
<comment type="caution">
    <text evidence="4">The sequence shown here is derived from an EMBL/GenBank/DDBJ whole genome shotgun (WGS) entry which is preliminary data.</text>
</comment>
<dbReference type="InterPro" id="IPR050595">
    <property type="entry name" value="Bact_response_regulator"/>
</dbReference>
<dbReference type="CDD" id="cd17574">
    <property type="entry name" value="REC_OmpR"/>
    <property type="match status" value="1"/>
</dbReference>
<dbReference type="GO" id="GO:0000160">
    <property type="term" value="P:phosphorelay signal transduction system"/>
    <property type="evidence" value="ECO:0007669"/>
    <property type="project" value="InterPro"/>
</dbReference>
<dbReference type="Gene3D" id="3.40.50.2300">
    <property type="match status" value="1"/>
</dbReference>
<dbReference type="InterPro" id="IPR001789">
    <property type="entry name" value="Sig_transdc_resp-reg_receiver"/>
</dbReference>
<dbReference type="InterPro" id="IPR025497">
    <property type="entry name" value="PatA-like_N"/>
</dbReference>
<accession>A0A150P9Q0</accession>
<gene>
    <name evidence="4" type="ORF">BE08_03320</name>
</gene>
<dbReference type="PANTHER" id="PTHR44591:SF3">
    <property type="entry name" value="RESPONSE REGULATORY DOMAIN-CONTAINING PROTEIN"/>
    <property type="match status" value="1"/>
</dbReference>
<reference evidence="4 5" key="1">
    <citation type="submission" date="2014-02" db="EMBL/GenBank/DDBJ databases">
        <title>The small core and large imbalanced accessory genome model reveals a collaborative survival strategy of Sorangium cellulosum strains in nature.</title>
        <authorList>
            <person name="Han K."/>
            <person name="Peng R."/>
            <person name="Blom J."/>
            <person name="Li Y.-Z."/>
        </authorList>
    </citation>
    <scope>NUCLEOTIDE SEQUENCE [LARGE SCALE GENOMIC DNA]</scope>
    <source>
        <strain evidence="4 5">So0157-25</strain>
    </source>
</reference>
<dbReference type="SMART" id="SM00448">
    <property type="entry name" value="REC"/>
    <property type="match status" value="1"/>
</dbReference>
<name>A0A150P9Q0_SORCE</name>
<protein>
    <recommendedName>
        <fullName evidence="3">Response regulatory domain-containing protein</fullName>
    </recommendedName>
</protein>
<dbReference type="SUPFAM" id="SSF160246">
    <property type="entry name" value="EspE N-terminal domain-like"/>
    <property type="match status" value="1"/>
</dbReference>
<dbReference type="Pfam" id="PF00072">
    <property type="entry name" value="Response_reg"/>
    <property type="match status" value="1"/>
</dbReference>
<dbReference type="AlphaFoldDB" id="A0A150P9Q0"/>
<organism evidence="4 5">
    <name type="scientific">Sorangium cellulosum</name>
    <name type="common">Polyangium cellulosum</name>
    <dbReference type="NCBI Taxonomy" id="56"/>
    <lineage>
        <taxon>Bacteria</taxon>
        <taxon>Pseudomonadati</taxon>
        <taxon>Myxococcota</taxon>
        <taxon>Polyangia</taxon>
        <taxon>Polyangiales</taxon>
        <taxon>Polyangiaceae</taxon>
        <taxon>Sorangium</taxon>
    </lineage>
</organism>
<evidence type="ECO:0000256" key="2">
    <source>
        <dbReference type="PROSITE-ProRule" id="PRU00169"/>
    </source>
</evidence>
<feature type="modified residue" description="4-aspartylphosphate" evidence="2">
    <location>
        <position position="56"/>
    </location>
</feature>
<evidence type="ECO:0000313" key="4">
    <source>
        <dbReference type="EMBL" id="KYF52435.1"/>
    </source>
</evidence>
<dbReference type="Pfam" id="PF14332">
    <property type="entry name" value="DUF4388"/>
    <property type="match status" value="2"/>
</dbReference>
<dbReference type="InterPro" id="IPR037257">
    <property type="entry name" value="T2SS_E_N_sf"/>
</dbReference>
<evidence type="ECO:0000256" key="1">
    <source>
        <dbReference type="ARBA" id="ARBA00022553"/>
    </source>
</evidence>
<dbReference type="PROSITE" id="PS50110">
    <property type="entry name" value="RESPONSE_REGULATORY"/>
    <property type="match status" value="1"/>
</dbReference>
<proteinExistence type="predicted"/>
<dbReference type="InterPro" id="IPR011006">
    <property type="entry name" value="CheY-like_superfamily"/>
</dbReference>
<keyword evidence="1 2" id="KW-0597">Phosphoprotein</keyword>
<feature type="domain" description="Response regulatory" evidence="3">
    <location>
        <begin position="6"/>
        <end position="123"/>
    </location>
</feature>